<dbReference type="Gene3D" id="3.40.50.300">
    <property type="entry name" value="P-loop containing nucleotide triphosphate hydrolases"/>
    <property type="match status" value="1"/>
</dbReference>
<dbReference type="Pfam" id="PF00176">
    <property type="entry name" value="SNF2-rel_dom"/>
    <property type="match status" value="1"/>
</dbReference>
<organism evidence="11 12">
    <name type="scientific">Tritrichomonas foetus</name>
    <dbReference type="NCBI Taxonomy" id="1144522"/>
    <lineage>
        <taxon>Eukaryota</taxon>
        <taxon>Metamonada</taxon>
        <taxon>Parabasalia</taxon>
        <taxon>Tritrichomonadida</taxon>
        <taxon>Tritrichomonadidae</taxon>
        <taxon>Tritrichomonas</taxon>
    </lineage>
</organism>
<dbReference type="VEuPathDB" id="TrichDB:TRFO_07794"/>
<dbReference type="GO" id="GO:0003682">
    <property type="term" value="F:chromatin binding"/>
    <property type="evidence" value="ECO:0007669"/>
    <property type="project" value="TreeGrafter"/>
</dbReference>
<evidence type="ECO:0000256" key="7">
    <source>
        <dbReference type="SAM" id="MobiDB-lite"/>
    </source>
</evidence>
<evidence type="ECO:0000256" key="1">
    <source>
        <dbReference type="ARBA" id="ARBA00004123"/>
    </source>
</evidence>
<dbReference type="InterPro" id="IPR014001">
    <property type="entry name" value="Helicase_ATP-bd"/>
</dbReference>
<dbReference type="OrthoDB" id="5857104at2759"/>
<feature type="compositionally biased region" description="Basic and acidic residues" evidence="7">
    <location>
        <begin position="1125"/>
        <end position="1134"/>
    </location>
</feature>
<keyword evidence="4" id="KW-0378">Hydrolase</keyword>
<evidence type="ECO:0000259" key="10">
    <source>
        <dbReference type="PROSITE" id="PS51194"/>
    </source>
</evidence>
<evidence type="ECO:0000256" key="3">
    <source>
        <dbReference type="ARBA" id="ARBA00022741"/>
    </source>
</evidence>
<feature type="region of interest" description="Disordered" evidence="7">
    <location>
        <begin position="188"/>
        <end position="243"/>
    </location>
</feature>
<dbReference type="InterPro" id="IPR016197">
    <property type="entry name" value="Chromo-like_dom_sf"/>
</dbReference>
<dbReference type="InterPro" id="IPR027417">
    <property type="entry name" value="P-loop_NTPase"/>
</dbReference>
<feature type="region of interest" description="Disordered" evidence="7">
    <location>
        <begin position="1103"/>
        <end position="1253"/>
    </location>
</feature>
<protein>
    <submittedName>
        <fullName evidence="11">SNF2 family N-terminal domain containing protein</fullName>
    </submittedName>
</protein>
<sequence length="1282" mass="147724">MSATGPISGRRRTKAPVYYGSDSGSSESEEESDSDHHQIINENSDYEEEEEDAGPQIQQILGVKEDENQESETYYVKWSNLSYIHCTWLSLDEILSTPGGDVALRKFKKKTNDDELSRSNSIPSLLTASQDDLNLNWFHVERIIGKKDGKFFVKWKSLPYDQCTWEDPEDIPDKTVIDAYVKRSMHHNPTTIDKSIRSKELAKNKNASKRSDFNENKNSGDNSDEKDNSNAFEPLTEPLKDKSGNTLRPYQLEGLNWLRYCWHNHINSILADEMGLGKTVQIVSVLNDIATNAHITGPFLIIAPLTTLPQWKNEFERWTILNAIIYHGSPTTREIIEEYEFPAYDENGQEIPNAVSFDALITNYETFVTNFQKLKEIEWRYLVLDEGHRLKNHSGKCYQLLLQLTYEHCTLLTGTPIQNNVEELWSLLHLLHPSVFNDLPEFLERFGNIDNVETLRSLQELIRPFLLRRKKNDVETSIAAKEETIIEVELTRIQKTYYRAFLHESASTLLQQITGGSLPSLLNLMMQLRKVCNHPFLIKGAREDIEEQIKQKMPEETDIEDIELKALIDASGKMILIDKLLPKLQNDGHKVLIFSQMVKVLDIIEDYLIRKDLTFERIDGSVPESERESAIERFGKQPDIFIFLLCTKAGGVGINLTAADTVIIFDSDWNPQNDVQAQSRCHRIGQKREVKVYRLVTRGTYELQMLDRASKKLGLDHALLDGGELNHSQPMAAKEIEKLLRHGAYDITHDDDTEIDNFCSADIDQILERRSKKLTSEDSSTSLFNKAKFDPEKDSLDLNASDFWAHVLPSVSFAKDEPLARRRCRRDTPNVIDHDSSSDSETPIPEKTNRKKISPVSIRGTIRRLLNFGLGDCQYQRAILHQAAFMSNLSPVEEQYIKNLLNIDDIQNPPEEIVNALAEFSSNLNDVRERKTSIVRRCILFYRLKPLIKKLQGQVNIWPPSDSIDPMLDYALLLGISENGIGEGSNTFEGLSNEEPRLISLKSLEKKLFGLIDALEQELGPLNPEEEDVEIKGPQEWKEAHPNLYNRAYLNNEELQSLFQTIANFGLPRKSFDLSLEFYYPYESNGILDDFTYHHNGKRNINSTSNISNNVSNSVSNNVSDNVSDNEKDKHNEEQSNEQNYNEENNNKENCDDKNNEQNFNEENHNEENHNEEKNNEEKNNEEKNNEEKNNEENNNEENNNEENHNEENHNKQNHNEENNNDQNHNEENNNEENNHEQNNNEENNYNINNNNKIDIHENNEENNCQINDHNVNYNINDDKTN</sequence>
<dbReference type="PANTHER" id="PTHR45623:SF11">
    <property type="entry name" value="KISMET, ISOFORM C"/>
    <property type="match status" value="1"/>
</dbReference>
<feature type="compositionally biased region" description="Low complexity" evidence="7">
    <location>
        <begin position="1103"/>
        <end position="1123"/>
    </location>
</feature>
<comment type="subcellular location">
    <subcellularLocation>
        <location evidence="1">Nucleus</location>
    </subcellularLocation>
</comment>
<dbReference type="PROSITE" id="PS51194">
    <property type="entry name" value="HELICASE_CTER"/>
    <property type="match status" value="1"/>
</dbReference>
<dbReference type="SMART" id="SM00490">
    <property type="entry name" value="HELICc"/>
    <property type="match status" value="1"/>
</dbReference>
<dbReference type="SUPFAM" id="SSF52540">
    <property type="entry name" value="P-loop containing nucleoside triphosphate hydrolases"/>
    <property type="match status" value="2"/>
</dbReference>
<evidence type="ECO:0000313" key="11">
    <source>
        <dbReference type="EMBL" id="OHT00807.1"/>
    </source>
</evidence>
<dbReference type="Pfam" id="PF00271">
    <property type="entry name" value="Helicase_C"/>
    <property type="match status" value="1"/>
</dbReference>
<dbReference type="InterPro" id="IPR001650">
    <property type="entry name" value="Helicase_C-like"/>
</dbReference>
<evidence type="ECO:0000256" key="2">
    <source>
        <dbReference type="ARBA" id="ARBA00022737"/>
    </source>
</evidence>
<dbReference type="Gene3D" id="3.40.50.10810">
    <property type="entry name" value="Tandem AAA-ATPase domain"/>
    <property type="match status" value="1"/>
</dbReference>
<keyword evidence="12" id="KW-1185">Reference proteome</keyword>
<dbReference type="GO" id="GO:0140658">
    <property type="term" value="F:ATP-dependent chromatin remodeler activity"/>
    <property type="evidence" value="ECO:0007669"/>
    <property type="project" value="TreeGrafter"/>
</dbReference>
<dbReference type="GO" id="GO:0000785">
    <property type="term" value="C:chromatin"/>
    <property type="evidence" value="ECO:0007669"/>
    <property type="project" value="TreeGrafter"/>
</dbReference>
<feature type="compositionally biased region" description="Low complexity" evidence="7">
    <location>
        <begin position="1237"/>
        <end position="1253"/>
    </location>
</feature>
<dbReference type="InterPro" id="IPR038718">
    <property type="entry name" value="SNF2-like_sf"/>
</dbReference>
<keyword evidence="3" id="KW-0547">Nucleotide-binding</keyword>
<gene>
    <name evidence="11" type="ORF">TRFO_07794</name>
</gene>
<feature type="compositionally biased region" description="Basic and acidic residues" evidence="7">
    <location>
        <begin position="1202"/>
        <end position="1236"/>
    </location>
</feature>
<dbReference type="PANTHER" id="PTHR45623">
    <property type="entry name" value="CHROMODOMAIN-HELICASE-DNA-BINDING PROTEIN 3-RELATED-RELATED"/>
    <property type="match status" value="1"/>
</dbReference>
<feature type="region of interest" description="Disordered" evidence="7">
    <location>
        <begin position="824"/>
        <end position="852"/>
    </location>
</feature>
<dbReference type="CDD" id="cd18659">
    <property type="entry name" value="CD2_tandem"/>
    <property type="match status" value="1"/>
</dbReference>
<dbReference type="EMBL" id="MLAK01000938">
    <property type="protein sequence ID" value="OHT00807.1"/>
    <property type="molecule type" value="Genomic_DNA"/>
</dbReference>
<dbReference type="PROSITE" id="PS50013">
    <property type="entry name" value="CHROMO_2"/>
    <property type="match status" value="1"/>
</dbReference>
<keyword evidence="2" id="KW-0677">Repeat</keyword>
<dbReference type="CDD" id="cd18793">
    <property type="entry name" value="SF2_C_SNF"/>
    <property type="match status" value="1"/>
</dbReference>
<name>A0A1J4JNT6_9EUKA</name>
<feature type="compositionally biased region" description="Acidic residues" evidence="7">
    <location>
        <begin position="44"/>
        <end position="53"/>
    </location>
</feature>
<dbReference type="Gene3D" id="2.40.50.40">
    <property type="match status" value="2"/>
</dbReference>
<evidence type="ECO:0000259" key="8">
    <source>
        <dbReference type="PROSITE" id="PS50013"/>
    </source>
</evidence>
<dbReference type="Pfam" id="PF00385">
    <property type="entry name" value="Chromo"/>
    <property type="match status" value="2"/>
</dbReference>
<feature type="compositionally biased region" description="Basic and acidic residues" evidence="7">
    <location>
        <begin position="1145"/>
        <end position="1192"/>
    </location>
</feature>
<feature type="region of interest" description="Disordered" evidence="7">
    <location>
        <begin position="1"/>
        <end position="54"/>
    </location>
</feature>
<dbReference type="GO" id="GO:0005634">
    <property type="term" value="C:nucleus"/>
    <property type="evidence" value="ECO:0007669"/>
    <property type="project" value="UniProtKB-SubCell"/>
</dbReference>
<feature type="domain" description="Helicase C-terminal" evidence="10">
    <location>
        <begin position="576"/>
        <end position="737"/>
    </location>
</feature>
<reference evidence="11" key="1">
    <citation type="submission" date="2016-10" db="EMBL/GenBank/DDBJ databases">
        <authorList>
            <person name="Benchimol M."/>
            <person name="Almeida L.G."/>
            <person name="Vasconcelos A.T."/>
            <person name="Perreira-Neves A."/>
            <person name="Rosa I.A."/>
            <person name="Tasca T."/>
            <person name="Bogo M.R."/>
            <person name="de Souza W."/>
        </authorList>
    </citation>
    <scope>NUCLEOTIDE SEQUENCE [LARGE SCALE GENOMIC DNA]</scope>
    <source>
        <strain evidence="11">K</strain>
    </source>
</reference>
<dbReference type="InterPro" id="IPR023780">
    <property type="entry name" value="Chromo_domain"/>
</dbReference>
<dbReference type="PROSITE" id="PS51192">
    <property type="entry name" value="HELICASE_ATP_BIND_1"/>
    <property type="match status" value="1"/>
</dbReference>
<dbReference type="GO" id="GO:0016887">
    <property type="term" value="F:ATP hydrolysis activity"/>
    <property type="evidence" value="ECO:0007669"/>
    <property type="project" value="TreeGrafter"/>
</dbReference>
<comment type="caution">
    <text evidence="11">The sequence shown here is derived from an EMBL/GenBank/DDBJ whole genome shotgun (WGS) entry which is preliminary data.</text>
</comment>
<dbReference type="GO" id="GO:0005524">
    <property type="term" value="F:ATP binding"/>
    <property type="evidence" value="ECO:0007669"/>
    <property type="project" value="UniProtKB-KW"/>
</dbReference>
<evidence type="ECO:0000256" key="6">
    <source>
        <dbReference type="ARBA" id="ARBA00023242"/>
    </source>
</evidence>
<dbReference type="InterPro" id="IPR049730">
    <property type="entry name" value="SNF2/RAD54-like_C"/>
</dbReference>
<evidence type="ECO:0000256" key="4">
    <source>
        <dbReference type="ARBA" id="ARBA00022801"/>
    </source>
</evidence>
<proteinExistence type="predicted"/>
<evidence type="ECO:0000256" key="5">
    <source>
        <dbReference type="ARBA" id="ARBA00022840"/>
    </source>
</evidence>
<dbReference type="SUPFAM" id="SSF54160">
    <property type="entry name" value="Chromo domain-like"/>
    <property type="match status" value="2"/>
</dbReference>
<dbReference type="InterPro" id="IPR000953">
    <property type="entry name" value="Chromo/chromo_shadow_dom"/>
</dbReference>
<feature type="compositionally biased region" description="Basic and acidic residues" evidence="7">
    <location>
        <begin position="194"/>
        <end position="215"/>
    </location>
</feature>
<keyword evidence="5" id="KW-0067">ATP-binding</keyword>
<dbReference type="Proteomes" id="UP000179807">
    <property type="component" value="Unassembled WGS sequence"/>
</dbReference>
<feature type="domain" description="Chromo" evidence="8">
    <location>
        <begin position="138"/>
        <end position="183"/>
    </location>
</feature>
<dbReference type="GO" id="GO:0042393">
    <property type="term" value="F:histone binding"/>
    <property type="evidence" value="ECO:0007669"/>
    <property type="project" value="TreeGrafter"/>
</dbReference>
<dbReference type="GeneID" id="94828608"/>
<accession>A0A1J4JNT6</accession>
<feature type="domain" description="Helicase ATP-binding" evidence="9">
    <location>
        <begin position="259"/>
        <end position="434"/>
    </location>
</feature>
<evidence type="ECO:0000313" key="12">
    <source>
        <dbReference type="Proteomes" id="UP000179807"/>
    </source>
</evidence>
<evidence type="ECO:0000259" key="9">
    <source>
        <dbReference type="PROSITE" id="PS51192"/>
    </source>
</evidence>
<dbReference type="SMART" id="SM00298">
    <property type="entry name" value="CHROMO"/>
    <property type="match status" value="2"/>
</dbReference>
<dbReference type="RefSeq" id="XP_068353943.1">
    <property type="nucleotide sequence ID" value="XM_068493904.1"/>
</dbReference>
<dbReference type="InterPro" id="IPR000330">
    <property type="entry name" value="SNF2_N"/>
</dbReference>
<feature type="compositionally biased region" description="Basic and acidic residues" evidence="7">
    <location>
        <begin position="824"/>
        <end position="837"/>
    </location>
</feature>
<dbReference type="GO" id="GO:0003677">
    <property type="term" value="F:DNA binding"/>
    <property type="evidence" value="ECO:0007669"/>
    <property type="project" value="TreeGrafter"/>
</dbReference>
<keyword evidence="6" id="KW-0539">Nucleus</keyword>
<dbReference type="SMART" id="SM00487">
    <property type="entry name" value="DEXDc"/>
    <property type="match status" value="1"/>
</dbReference>